<keyword evidence="2" id="KW-1185">Reference proteome</keyword>
<name>U7QJM5_9CYAN</name>
<evidence type="ECO:0000313" key="2">
    <source>
        <dbReference type="Proteomes" id="UP000017127"/>
    </source>
</evidence>
<dbReference type="EMBL" id="AUZM01000033">
    <property type="protein sequence ID" value="ERT06626.1"/>
    <property type="molecule type" value="Genomic_DNA"/>
</dbReference>
<gene>
    <name evidence="1" type="ORF">M595_3380</name>
</gene>
<protein>
    <submittedName>
        <fullName evidence="1">Uncharacterized protein</fullName>
    </submittedName>
</protein>
<proteinExistence type="predicted"/>
<evidence type="ECO:0000313" key="1">
    <source>
        <dbReference type="EMBL" id="ERT06626.1"/>
    </source>
</evidence>
<dbReference type="Proteomes" id="UP000017127">
    <property type="component" value="Unassembled WGS sequence"/>
</dbReference>
<organism evidence="1 2">
    <name type="scientific">Lyngbya aestuarii BL J</name>
    <dbReference type="NCBI Taxonomy" id="1348334"/>
    <lineage>
        <taxon>Bacteria</taxon>
        <taxon>Bacillati</taxon>
        <taxon>Cyanobacteriota</taxon>
        <taxon>Cyanophyceae</taxon>
        <taxon>Oscillatoriophycideae</taxon>
        <taxon>Oscillatoriales</taxon>
        <taxon>Microcoleaceae</taxon>
        <taxon>Lyngbya</taxon>
    </lineage>
</organism>
<dbReference type="AlphaFoldDB" id="U7QJM5"/>
<reference evidence="1 2" key="1">
    <citation type="journal article" date="2013" name="Front. Microbiol.">
        <title>Comparative genomic analyses of the cyanobacterium, Lyngbya aestuarii BL J, a powerful hydrogen producer.</title>
        <authorList>
            <person name="Kothari A."/>
            <person name="Vaughn M."/>
            <person name="Garcia-Pichel F."/>
        </authorList>
    </citation>
    <scope>NUCLEOTIDE SEQUENCE [LARGE SCALE GENOMIC DNA]</scope>
    <source>
        <strain evidence="1 2">BL J</strain>
    </source>
</reference>
<comment type="caution">
    <text evidence="1">The sequence shown here is derived from an EMBL/GenBank/DDBJ whole genome shotgun (WGS) entry which is preliminary data.</text>
</comment>
<sequence length="38" mass="4525">MQNFRQITEDQRKNFLGFKIFLISEADFNDPLSDLSVF</sequence>
<accession>U7QJM5</accession>